<accession>A0A814CL99</accession>
<dbReference type="GO" id="GO:0007264">
    <property type="term" value="P:small GTPase-mediated signal transduction"/>
    <property type="evidence" value="ECO:0007669"/>
    <property type="project" value="InterPro"/>
</dbReference>
<evidence type="ECO:0000256" key="6">
    <source>
        <dbReference type="PROSITE-ProRule" id="PRU00192"/>
    </source>
</evidence>
<keyword evidence="14" id="KW-1185">Reference proteome</keyword>
<dbReference type="GO" id="GO:0005737">
    <property type="term" value="C:cytoplasm"/>
    <property type="evidence" value="ECO:0007669"/>
    <property type="project" value="UniProtKB-SubCell"/>
</dbReference>
<dbReference type="InterPro" id="IPR001452">
    <property type="entry name" value="SH3_domain"/>
</dbReference>
<dbReference type="GO" id="GO:0016477">
    <property type="term" value="P:cell migration"/>
    <property type="evidence" value="ECO:0007669"/>
    <property type="project" value="TreeGrafter"/>
</dbReference>
<dbReference type="PROSITE" id="PS51650">
    <property type="entry name" value="C2_DOCK"/>
    <property type="match status" value="1"/>
</dbReference>
<dbReference type="SMART" id="SM00326">
    <property type="entry name" value="SH3"/>
    <property type="match status" value="1"/>
</dbReference>
<organism evidence="12 14">
    <name type="scientific">Didymodactylos carnosus</name>
    <dbReference type="NCBI Taxonomy" id="1234261"/>
    <lineage>
        <taxon>Eukaryota</taxon>
        <taxon>Metazoa</taxon>
        <taxon>Spiralia</taxon>
        <taxon>Gnathifera</taxon>
        <taxon>Rotifera</taxon>
        <taxon>Eurotatoria</taxon>
        <taxon>Bdelloidea</taxon>
        <taxon>Philodinida</taxon>
        <taxon>Philodinidae</taxon>
        <taxon>Didymodactylos</taxon>
    </lineage>
</organism>
<dbReference type="GO" id="GO:0005886">
    <property type="term" value="C:plasma membrane"/>
    <property type="evidence" value="ECO:0007669"/>
    <property type="project" value="TreeGrafter"/>
</dbReference>
<evidence type="ECO:0000259" key="11">
    <source>
        <dbReference type="PROSITE" id="PS51651"/>
    </source>
</evidence>
<dbReference type="Pfam" id="PF16172">
    <property type="entry name" value="DOCK_N"/>
    <property type="match status" value="1"/>
</dbReference>
<dbReference type="CDD" id="cd11872">
    <property type="entry name" value="SH3_DOCK_AB"/>
    <property type="match status" value="1"/>
</dbReference>
<dbReference type="Pfam" id="PF06920">
    <property type="entry name" value="DHR-2_Lobe_A"/>
    <property type="match status" value="1"/>
</dbReference>
<dbReference type="InterPro" id="IPR027007">
    <property type="entry name" value="C2_DOCK-type_domain"/>
</dbReference>
<evidence type="ECO:0000256" key="8">
    <source>
        <dbReference type="SAM" id="MobiDB-lite"/>
    </source>
</evidence>
<dbReference type="GO" id="GO:0031267">
    <property type="term" value="F:small GTPase binding"/>
    <property type="evidence" value="ECO:0007669"/>
    <property type="project" value="TreeGrafter"/>
</dbReference>
<evidence type="ECO:0000256" key="7">
    <source>
        <dbReference type="PROSITE-ProRule" id="PRU00983"/>
    </source>
</evidence>
<evidence type="ECO:0000313" key="13">
    <source>
        <dbReference type="EMBL" id="CAF3719993.1"/>
    </source>
</evidence>
<reference evidence="12" key="1">
    <citation type="submission" date="2021-02" db="EMBL/GenBank/DDBJ databases">
        <authorList>
            <person name="Nowell W R."/>
        </authorList>
    </citation>
    <scope>NUCLEOTIDE SEQUENCE</scope>
</reference>
<dbReference type="PROSITE" id="PS51651">
    <property type="entry name" value="DOCKER"/>
    <property type="match status" value="1"/>
</dbReference>
<dbReference type="Gene3D" id="1.20.1270.350">
    <property type="entry name" value="Dedicator of cytokinesis N-terminal subdomain"/>
    <property type="match status" value="1"/>
</dbReference>
<dbReference type="InterPro" id="IPR043162">
    <property type="entry name" value="DOCK_C_lobe_C"/>
</dbReference>
<dbReference type="SUPFAM" id="SSF50044">
    <property type="entry name" value="SH3-domain"/>
    <property type="match status" value="1"/>
</dbReference>
<gene>
    <name evidence="12" type="ORF">GPM918_LOCUS10852</name>
    <name evidence="13" type="ORF">SRO942_LOCUS10853</name>
</gene>
<feature type="domain" description="C2 DOCK-type" evidence="10">
    <location>
        <begin position="468"/>
        <end position="655"/>
    </location>
</feature>
<keyword evidence="2 6" id="KW-0728">SH3 domain</keyword>
<feature type="region of interest" description="Disordered" evidence="8">
    <location>
        <begin position="1805"/>
        <end position="1834"/>
    </location>
</feature>
<evidence type="ECO:0008006" key="15">
    <source>
        <dbReference type="Google" id="ProtNLM"/>
    </source>
</evidence>
<evidence type="ECO:0000256" key="4">
    <source>
        <dbReference type="ARBA" id="ARBA00022553"/>
    </source>
</evidence>
<dbReference type="PANTHER" id="PTHR45653">
    <property type="entry name" value="DEDICATOR OF CYTOKINESIS"/>
    <property type="match status" value="1"/>
</dbReference>
<dbReference type="Pfam" id="PF23554">
    <property type="entry name" value="TPR_DOCK"/>
    <property type="match status" value="2"/>
</dbReference>
<dbReference type="InterPro" id="IPR046769">
    <property type="entry name" value="DOCKER_Lobe_A"/>
</dbReference>
<proteinExistence type="inferred from homology"/>
<dbReference type="Pfam" id="PF20421">
    <property type="entry name" value="DHR-2_Lobe_C"/>
    <property type="match status" value="1"/>
</dbReference>
<dbReference type="Pfam" id="PF20422">
    <property type="entry name" value="DHR-2_Lobe_B"/>
    <property type="match status" value="1"/>
</dbReference>
<evidence type="ECO:0000256" key="5">
    <source>
        <dbReference type="ARBA" id="ARBA00022658"/>
    </source>
</evidence>
<dbReference type="InterPro" id="IPR032376">
    <property type="entry name" value="DOCK_N"/>
</dbReference>
<evidence type="ECO:0000313" key="14">
    <source>
        <dbReference type="Proteomes" id="UP000663829"/>
    </source>
</evidence>
<evidence type="ECO:0000256" key="3">
    <source>
        <dbReference type="ARBA" id="ARBA00022490"/>
    </source>
</evidence>
<keyword evidence="5" id="KW-0344">Guanine-nucleotide releasing factor</keyword>
<evidence type="ECO:0000256" key="1">
    <source>
        <dbReference type="ARBA" id="ARBA00004496"/>
    </source>
</evidence>
<feature type="compositionally biased region" description="Low complexity" evidence="8">
    <location>
        <begin position="1816"/>
        <end position="1829"/>
    </location>
</feature>
<dbReference type="InterPro" id="IPR042455">
    <property type="entry name" value="DOCK_N_sub1"/>
</dbReference>
<dbReference type="PROSITE" id="PS50002">
    <property type="entry name" value="SH3"/>
    <property type="match status" value="1"/>
</dbReference>
<dbReference type="InterPro" id="IPR046773">
    <property type="entry name" value="DOCKER_Lobe_C"/>
</dbReference>
<dbReference type="Gene3D" id="1.25.40.410">
    <property type="match status" value="1"/>
</dbReference>
<feature type="domain" description="DOCKER" evidence="11">
    <location>
        <begin position="1309"/>
        <end position="1724"/>
    </location>
</feature>
<dbReference type="GO" id="GO:0007520">
    <property type="term" value="P:myoblast fusion"/>
    <property type="evidence" value="ECO:0007669"/>
    <property type="project" value="TreeGrafter"/>
</dbReference>
<dbReference type="InterPro" id="IPR035892">
    <property type="entry name" value="C2_domain_sf"/>
</dbReference>
<protein>
    <recommendedName>
        <fullName evidence="15">Dedicator of cytokinesis protein 1</fullName>
    </recommendedName>
</protein>
<dbReference type="InterPro" id="IPR027357">
    <property type="entry name" value="DOCKER_dom"/>
</dbReference>
<evidence type="ECO:0000259" key="9">
    <source>
        <dbReference type="PROSITE" id="PS50002"/>
    </source>
</evidence>
<dbReference type="InterPro" id="IPR056372">
    <property type="entry name" value="TPR_DOCK"/>
</dbReference>
<sequence length="1915" mass="220122">MEQPDDNKTFQTTIMFTNPNTGVDADLLKVDGVKSKMNLYVIALIEFVFTKQQLVDLNSLQVKQDYRYQLTEATCSFSASSNDQLSLLLGDAVYIKEECDEWYYGCLANNPQIDGIFPKSFVHTKTVVVENNQYHLEQFYTDDQKTTYNLVHKIMLQLIRSRRRLIRRSHTNEELIELKQTIVDAIDKGTSLLKLDLIVRDTNFNLANPSKTSTHKLLSLLRAVKKPLDDIEKPRTHGDSSNTSTQSMLVTLDKLELPVVDNSAELWLTLYDVISTDDGMNLLPSETFVIRQKDALRLNEHRVAFTDINRMRCLKSMSSASTSQSSVKYLVLYVIRIGTMYEMKDTDNTTKKIKNETNDLRRPCLVALINITQQLDCHTRMQVTTSDKELIIPFGFISWDERDTLASIIQKAAKSNDVDLPKKYTIKLQILPGGYRELKNDYPHILHGDVRICRKLDFPDVIMPDDLRNDIYITVHGAEFSKAGNYEYTSELCDENENPIRGLLNVGVNCTTDVVHRSVTSTKTDKPKWNETFRIAIPFSFKVEDMRQYHVRFLFRQRHTNEIKDKAEKPFALAFLPLIEKAGTVIQDGIRHLIVYKMMPRKNDMVNGYINLQAVQISAPVNVNGYNNTSRLSLDEASSRFYQPSDYFSPNYREHFVVHVKIVSTQLTQIPVILTLLTWTPDSSVDLEHLLSELVHYMGGERQTLNEQSPGISERTNVLSLDIIDRAAEVVKNLKDILDKLFIILTSQNTDANVNEFHRIQLIAFHALICILDLLSMKQFESFRTVLDDYIKNKFSSTLAHIILLELIDSTLNNYLLQRKDDNHCVKMLKQLEYLFKLVVRSRVLYTNWKTNAEAAIFDQLIKNVLRSFTKLLSITDDQYSPAQGIVLKLYPSMVFEMVSERVFNPVILSEITAKEFLAALPSKRLTISKLRCLNELARGPLISIAESRSVLLDVIMADVSSLCNIFIRERQNSEDFRASQSQQTFRRADLSTSFALDQRDRDNLTWCAKIVGNTSSDIFAVTKQILRVFMQILLVIRSKDRDLPIAFGTGIIAILRSMEDHHYSDYLKPMDEISLIDFFFDAFGLIKDLVTTPLFPNDWSDMLLLQNAVLVRATNKFASRLLEDLSRFNEQMATIWRLYFQCIENLITQPCLQLESFTANRRKRILSRYKDLRIEASNDFKQMWFRLCKIAGILIVDFLFRLIFKLKLLARACQRENEHNKMHFIPSQVYGAVIVALIPVKDIRVSMLRILCDMIYVESARKTNFSLFENEFITVMDKFANDHRLDKGFKDFFTSGVDEFCKEKRLSKDGSRFVDMVNNQLSRLIELRTVVTDHTATLDLQMHCVRNLMWNKDEILDDTHLKNSSFQKLKTHWELKKCLYQEIIKCFDDGQLWEKAIQFCKELQTQYESVFDYKSLSLLLQHQAKLYDNIMHSARFEIEYFRIGCYGTGFHDFLQNKVFVYRAEAGQRLHDIREKMQTLFPSAVMIDPITQIDDEYRGSASQYIQIQSVQPIWNKDERFSSCPVAEAILQYYRCNEITRFMYTRTFIRDEDRSATLDIAKYSSERYEFSTSLPLPNAAQWISCGESVKTVLSPLENAVQMLDKTHRELKALVEANEMDKELNVTPLFGKTAGILDAAVMGGNVVVEQAFLSDEYLTAHRDDHTRVLIENLKQKLVDQIPLLERALIIMKEKAKPEAFPHFEHLRNIFMQRQKTVERQYGKRARTDGRQIDRMSLIGPGSDFSSNISSLIIRSNTQSSLDTGISTPTNTSELSVASRTSSSNSISFFKPTTTSSPQKTAIELREELRSQRPRRPRQAPSLSSSAGSLSGNESINNIDSNVSGNFVVASASQTLTASTFDDVNNQPSSISHNNLSNISPIHHFGVKLKTLTKSSENLLDNTPHRPPPKPPKYSHQT</sequence>
<evidence type="ECO:0000256" key="2">
    <source>
        <dbReference type="ARBA" id="ARBA00022443"/>
    </source>
</evidence>
<dbReference type="InterPro" id="IPR043161">
    <property type="entry name" value="DOCK_C_lobe_A"/>
</dbReference>
<dbReference type="EMBL" id="CAJNOQ010002181">
    <property type="protein sequence ID" value="CAF0943723.1"/>
    <property type="molecule type" value="Genomic_DNA"/>
</dbReference>
<dbReference type="OrthoDB" id="18896at2759"/>
<comment type="caution">
    <text evidence="12">The sequence shown here is derived from an EMBL/GenBank/DDBJ whole genome shotgun (WGS) entry which is preliminary data.</text>
</comment>
<dbReference type="Proteomes" id="UP000681722">
    <property type="component" value="Unassembled WGS sequence"/>
</dbReference>
<dbReference type="Proteomes" id="UP000663829">
    <property type="component" value="Unassembled WGS sequence"/>
</dbReference>
<dbReference type="Gene3D" id="1.20.58.740">
    <property type="match status" value="1"/>
</dbReference>
<name>A0A814CL99_9BILA</name>
<dbReference type="PANTHER" id="PTHR45653:SF10">
    <property type="entry name" value="MYOBLAST CITY, ISOFORM B"/>
    <property type="match status" value="1"/>
</dbReference>
<dbReference type="InterPro" id="IPR036028">
    <property type="entry name" value="SH3-like_dom_sf"/>
</dbReference>
<evidence type="ECO:0000313" key="12">
    <source>
        <dbReference type="EMBL" id="CAF0943723.1"/>
    </source>
</evidence>
<dbReference type="InterPro" id="IPR026791">
    <property type="entry name" value="DOCK"/>
</dbReference>
<feature type="region of interest" description="Disordered" evidence="8">
    <location>
        <begin position="1892"/>
        <end position="1915"/>
    </location>
</feature>
<keyword evidence="4" id="KW-0597">Phosphoprotein</keyword>
<dbReference type="Gene3D" id="2.60.40.150">
    <property type="entry name" value="C2 domain"/>
    <property type="match status" value="1"/>
</dbReference>
<dbReference type="Pfam" id="PF14429">
    <property type="entry name" value="DOCK-C2"/>
    <property type="match status" value="1"/>
</dbReference>
<keyword evidence="3" id="KW-0963">Cytoplasm</keyword>
<comment type="subcellular location">
    <subcellularLocation>
        <location evidence="1">Cytoplasm</location>
    </subcellularLocation>
</comment>
<dbReference type="GO" id="GO:0005085">
    <property type="term" value="F:guanyl-nucleotide exchange factor activity"/>
    <property type="evidence" value="ECO:0007669"/>
    <property type="project" value="UniProtKB-KW"/>
</dbReference>
<evidence type="ECO:0000259" key="10">
    <source>
        <dbReference type="PROSITE" id="PS51650"/>
    </source>
</evidence>
<dbReference type="EMBL" id="CAJOBC010002181">
    <property type="protein sequence ID" value="CAF3719993.1"/>
    <property type="molecule type" value="Genomic_DNA"/>
</dbReference>
<feature type="domain" description="SH3" evidence="9">
    <location>
        <begin position="66"/>
        <end position="127"/>
    </location>
</feature>
<dbReference type="InterPro" id="IPR046770">
    <property type="entry name" value="DOCKER_Lobe_B"/>
</dbReference>
<dbReference type="Gene3D" id="2.30.30.40">
    <property type="entry name" value="SH3 Domains"/>
    <property type="match status" value="1"/>
</dbReference>
<comment type="similarity">
    <text evidence="7">Belongs to the DOCK family.</text>
</comment>